<organism evidence="5 6">
    <name type="scientific">Sandarakinorhabdus cyanobacteriorum</name>
    <dbReference type="NCBI Taxonomy" id="1981098"/>
    <lineage>
        <taxon>Bacteria</taxon>
        <taxon>Pseudomonadati</taxon>
        <taxon>Pseudomonadota</taxon>
        <taxon>Alphaproteobacteria</taxon>
        <taxon>Sphingomonadales</taxon>
        <taxon>Sphingosinicellaceae</taxon>
        <taxon>Sandarakinorhabdus</taxon>
    </lineage>
</organism>
<dbReference type="PROSITE" id="PS50977">
    <property type="entry name" value="HTH_TETR_2"/>
    <property type="match status" value="1"/>
</dbReference>
<evidence type="ECO:0000256" key="1">
    <source>
        <dbReference type="ARBA" id="ARBA00023125"/>
    </source>
</evidence>
<gene>
    <name evidence="5" type="ORF">CHU93_07570</name>
</gene>
<dbReference type="Gene3D" id="1.10.357.10">
    <property type="entry name" value="Tetracycline Repressor, domain 2"/>
    <property type="match status" value="1"/>
</dbReference>
<sequence length="223" mass="24476">MKTELATAVSLEPTDKPSGRSMQARGRARRAELLSAARRMLDHGSLDKISMSAVAEAAGIPLSSAYHFFGDISDLWKELARTIASQQASEDLDLPRVSSWQELIKASLVHHQTAFNSDPAARKLMLGPHTPADIKNAACKEDYRFGTALWIAVRSQFNLPELADSRVLFFKALLIADVFFSLSVSEHDRVTDEALSEAVLAVTSYLSVYLPNQLAQISRDSDG</sequence>
<dbReference type="Pfam" id="PF00440">
    <property type="entry name" value="TetR_N"/>
    <property type="match status" value="1"/>
</dbReference>
<evidence type="ECO:0000259" key="4">
    <source>
        <dbReference type="PROSITE" id="PS50977"/>
    </source>
</evidence>
<reference evidence="5 6" key="1">
    <citation type="submission" date="2017-07" db="EMBL/GenBank/DDBJ databases">
        <title>Sandarakinorhabdus cyanobacteriorum sp. nov., a novel bacterium isolated from cyanobacterial aggregates in a eutrophic lake.</title>
        <authorList>
            <person name="Cai H."/>
        </authorList>
    </citation>
    <scope>NUCLEOTIDE SEQUENCE [LARGE SCALE GENOMIC DNA]</scope>
    <source>
        <strain evidence="5 6">TH057</strain>
    </source>
</reference>
<dbReference type="AlphaFoldDB" id="A0A255YJW7"/>
<dbReference type="InterPro" id="IPR009057">
    <property type="entry name" value="Homeodomain-like_sf"/>
</dbReference>
<feature type="domain" description="HTH tetR-type" evidence="4">
    <location>
        <begin position="27"/>
        <end position="87"/>
    </location>
</feature>
<dbReference type="SUPFAM" id="SSF46689">
    <property type="entry name" value="Homeodomain-like"/>
    <property type="match status" value="1"/>
</dbReference>
<dbReference type="EMBL" id="NOXT01000104">
    <property type="protein sequence ID" value="OYQ29577.1"/>
    <property type="molecule type" value="Genomic_DNA"/>
</dbReference>
<evidence type="ECO:0000313" key="6">
    <source>
        <dbReference type="Proteomes" id="UP000216991"/>
    </source>
</evidence>
<feature type="region of interest" description="Disordered" evidence="3">
    <location>
        <begin position="1"/>
        <end position="25"/>
    </location>
</feature>
<dbReference type="GO" id="GO:0003677">
    <property type="term" value="F:DNA binding"/>
    <property type="evidence" value="ECO:0007669"/>
    <property type="project" value="UniProtKB-UniRule"/>
</dbReference>
<feature type="DNA-binding region" description="H-T-H motif" evidence="2">
    <location>
        <begin position="50"/>
        <end position="69"/>
    </location>
</feature>
<evidence type="ECO:0000256" key="3">
    <source>
        <dbReference type="SAM" id="MobiDB-lite"/>
    </source>
</evidence>
<keyword evidence="1 2" id="KW-0238">DNA-binding</keyword>
<evidence type="ECO:0000256" key="2">
    <source>
        <dbReference type="PROSITE-ProRule" id="PRU00335"/>
    </source>
</evidence>
<dbReference type="Proteomes" id="UP000216991">
    <property type="component" value="Unassembled WGS sequence"/>
</dbReference>
<evidence type="ECO:0000313" key="5">
    <source>
        <dbReference type="EMBL" id="OYQ29577.1"/>
    </source>
</evidence>
<comment type="caution">
    <text evidence="5">The sequence shown here is derived from an EMBL/GenBank/DDBJ whole genome shotgun (WGS) entry which is preliminary data.</text>
</comment>
<dbReference type="OrthoDB" id="9808189at2"/>
<proteinExistence type="predicted"/>
<dbReference type="InterPro" id="IPR001647">
    <property type="entry name" value="HTH_TetR"/>
</dbReference>
<keyword evidence="6" id="KW-1185">Reference proteome</keyword>
<protein>
    <submittedName>
        <fullName evidence="5">TetR family transcriptional regulator</fullName>
    </submittedName>
</protein>
<name>A0A255YJW7_9SPHN</name>
<accession>A0A255YJW7</accession>